<reference evidence="2" key="1">
    <citation type="journal article" date="2011" name="Science">
        <title>The plant cell wall-decomposing machinery underlies the functional diversity of forest fungi.</title>
        <authorList>
            <person name="Eastwood D.C."/>
            <person name="Floudas D."/>
            <person name="Binder M."/>
            <person name="Majcherczyk A."/>
            <person name="Schneider P."/>
            <person name="Aerts A."/>
            <person name="Asiegbu F.O."/>
            <person name="Baker S.E."/>
            <person name="Barry K."/>
            <person name="Bendiksby M."/>
            <person name="Blumentritt M."/>
            <person name="Coutinho P.M."/>
            <person name="Cullen D."/>
            <person name="de Vries R.P."/>
            <person name="Gathman A."/>
            <person name="Goodell B."/>
            <person name="Henrissat B."/>
            <person name="Ihrmark K."/>
            <person name="Kauserud H."/>
            <person name="Kohler A."/>
            <person name="LaButti K."/>
            <person name="Lapidus A."/>
            <person name="Lavin J.L."/>
            <person name="Lee Y.-H."/>
            <person name="Lindquist E."/>
            <person name="Lilly W."/>
            <person name="Lucas S."/>
            <person name="Morin E."/>
            <person name="Murat C."/>
            <person name="Oguiza J.A."/>
            <person name="Park J."/>
            <person name="Pisabarro A.G."/>
            <person name="Riley R."/>
            <person name="Rosling A."/>
            <person name="Salamov A."/>
            <person name="Schmidt O."/>
            <person name="Schmutz J."/>
            <person name="Skrede I."/>
            <person name="Stenlid J."/>
            <person name="Wiebenga A."/>
            <person name="Xie X."/>
            <person name="Kuees U."/>
            <person name="Hibbett D.S."/>
            <person name="Hoffmeister D."/>
            <person name="Hoegberg N."/>
            <person name="Martin F."/>
            <person name="Grigoriev I.V."/>
            <person name="Watkinson S.C."/>
        </authorList>
    </citation>
    <scope>NUCLEOTIDE SEQUENCE [LARGE SCALE GENOMIC DNA]</scope>
    <source>
        <strain evidence="2">strain S7.3</strain>
    </source>
</reference>
<name>F8PNH7_SERL3</name>
<dbReference type="OMA" id="PIMRERN"/>
<dbReference type="OrthoDB" id="286814at2759"/>
<dbReference type="InParanoid" id="F8PNH7"/>
<dbReference type="GO" id="GO:0005634">
    <property type="term" value="C:nucleus"/>
    <property type="evidence" value="ECO:0007669"/>
    <property type="project" value="TreeGrafter"/>
</dbReference>
<dbReference type="GO" id="GO:0000307">
    <property type="term" value="C:cyclin-dependent protein kinase holoenzyme complex"/>
    <property type="evidence" value="ECO:0007669"/>
    <property type="project" value="TreeGrafter"/>
</dbReference>
<dbReference type="CDD" id="cd20557">
    <property type="entry name" value="CYCLIN_ScPCL1-like"/>
    <property type="match status" value="1"/>
</dbReference>
<sequence>LLAVWYIARLPVYFGAVGLGPEHVKELRFRAELLEDTRNGTDDRTAVERNILFRLILLGCMLANKWLDDHTFSNKTWHSISNVPIQSLNKLESLALDIFTHDLSVTPVAWSEWLAHLMSYHRSVACPHPQPISRPSASPHSVIRKVIEEIAEAPASLNHIDLQPVFLGLEQRRKEKFGCDKASSGHSVDVYEIDLDEDGPLREEYLPRRRAHRNMDQRIVPGLHFEHTEKRLDGTYNMDRAVPPPAKWSPAGDEPIMRERNRASGQYVAVQPSLAPQYAIPVPASYDWTSGVAYVPVKPPPMMTGYGFDVGPFPHALSQYVPPYPCDASAVLAHSRSQSQCCYDQDNSQARGHVRSQSYSQYNYRGGNMHLTTNEVGQPSQVDSWPTSNHYGYSASAYRHLFRPHPSVNHQSIWLRAC</sequence>
<feature type="non-terminal residue" evidence="1">
    <location>
        <position position="1"/>
    </location>
</feature>
<organism evidence="2">
    <name type="scientific">Serpula lacrymans var. lacrymans (strain S7.3)</name>
    <name type="common">Dry rot fungus</name>
    <dbReference type="NCBI Taxonomy" id="936435"/>
    <lineage>
        <taxon>Eukaryota</taxon>
        <taxon>Fungi</taxon>
        <taxon>Dikarya</taxon>
        <taxon>Basidiomycota</taxon>
        <taxon>Agaricomycotina</taxon>
        <taxon>Agaricomycetes</taxon>
        <taxon>Agaricomycetidae</taxon>
        <taxon>Boletales</taxon>
        <taxon>Coniophorineae</taxon>
        <taxon>Serpulaceae</taxon>
        <taxon>Serpula</taxon>
    </lineage>
</organism>
<proteinExistence type="predicted"/>
<evidence type="ECO:0000313" key="2">
    <source>
        <dbReference type="Proteomes" id="UP000008063"/>
    </source>
</evidence>
<dbReference type="HOGENOM" id="CLU_774252_0_0_1"/>
<dbReference type="AlphaFoldDB" id="F8PNH7"/>
<dbReference type="PANTHER" id="PTHR15615:SF120">
    <property type="entry name" value="CYCLIN N-TERMINAL DOMAIN-CONTAINING PROTEIN"/>
    <property type="match status" value="1"/>
</dbReference>
<gene>
    <name evidence="1" type="ORF">SERLA73DRAFT_132164</name>
</gene>
<dbReference type="STRING" id="936435.F8PNH7"/>
<dbReference type="Pfam" id="PF08613">
    <property type="entry name" value="Cyclin"/>
    <property type="match status" value="1"/>
</dbReference>
<accession>F8PNH7</accession>
<dbReference type="eggNOG" id="ENOG502SBB7">
    <property type="taxonomic scope" value="Eukaryota"/>
</dbReference>
<keyword evidence="2" id="KW-1185">Reference proteome</keyword>
<dbReference type="Gene3D" id="1.10.472.10">
    <property type="entry name" value="Cyclin-like"/>
    <property type="match status" value="1"/>
</dbReference>
<protein>
    <recommendedName>
        <fullName evidence="3">Cyclin N-terminal domain-containing protein</fullName>
    </recommendedName>
</protein>
<evidence type="ECO:0000313" key="1">
    <source>
        <dbReference type="EMBL" id="EGO01704.1"/>
    </source>
</evidence>
<dbReference type="InterPro" id="IPR013922">
    <property type="entry name" value="Cyclin_PHO80-like"/>
</dbReference>
<dbReference type="EMBL" id="GL945477">
    <property type="protein sequence ID" value="EGO01704.1"/>
    <property type="molecule type" value="Genomic_DNA"/>
</dbReference>
<evidence type="ECO:0008006" key="3">
    <source>
        <dbReference type="Google" id="ProtNLM"/>
    </source>
</evidence>
<dbReference type="GO" id="GO:0019901">
    <property type="term" value="F:protein kinase binding"/>
    <property type="evidence" value="ECO:0007669"/>
    <property type="project" value="InterPro"/>
</dbReference>
<dbReference type="PANTHER" id="PTHR15615">
    <property type="match status" value="1"/>
</dbReference>
<dbReference type="GO" id="GO:0016538">
    <property type="term" value="F:cyclin-dependent protein serine/threonine kinase regulator activity"/>
    <property type="evidence" value="ECO:0007669"/>
    <property type="project" value="TreeGrafter"/>
</dbReference>
<dbReference type="Proteomes" id="UP000008063">
    <property type="component" value="Unassembled WGS sequence"/>
</dbReference>